<protein>
    <submittedName>
        <fullName evidence="1">Uncharacterized protein</fullName>
    </submittedName>
</protein>
<proteinExistence type="predicted"/>
<comment type="caution">
    <text evidence="1">The sequence shown here is derived from an EMBL/GenBank/DDBJ whole genome shotgun (WGS) entry which is preliminary data.</text>
</comment>
<sequence>MSAESIWTQLKQGVPGVSDSPVITDESGYQDLVGEGWFIPVHMRSGFLPMQFTYRN</sequence>
<name>A0AAW7VJT3_ECOLX</name>
<dbReference type="RefSeq" id="WP_223351494.1">
    <property type="nucleotide sequence ID" value="NZ_BDPB01000069.1"/>
</dbReference>
<reference evidence="1" key="1">
    <citation type="submission" date="2023-07" db="EMBL/GenBank/DDBJ databases">
        <title>High risk of intestinal colonization with ESBL-producing Escherichia coli among soldiers of military contingents in specific geographic regions.</title>
        <authorList>
            <person name="Literacka E."/>
        </authorList>
    </citation>
    <scope>NUCLEOTIDE SEQUENCE</scope>
    <source>
        <strain evidence="1">33</strain>
    </source>
</reference>
<organism evidence="1 2">
    <name type="scientific">Escherichia coli</name>
    <dbReference type="NCBI Taxonomy" id="562"/>
    <lineage>
        <taxon>Bacteria</taxon>
        <taxon>Pseudomonadati</taxon>
        <taxon>Pseudomonadota</taxon>
        <taxon>Gammaproteobacteria</taxon>
        <taxon>Enterobacterales</taxon>
        <taxon>Enterobacteriaceae</taxon>
        <taxon>Escherichia</taxon>
    </lineage>
</organism>
<evidence type="ECO:0000313" key="1">
    <source>
        <dbReference type="EMBL" id="MDO2733106.1"/>
    </source>
</evidence>
<gene>
    <name evidence="1" type="ORF">Q2V64_25985</name>
</gene>
<dbReference type="AlphaFoldDB" id="A0AAW7VJT3"/>
<evidence type="ECO:0000313" key="2">
    <source>
        <dbReference type="Proteomes" id="UP001174465"/>
    </source>
</evidence>
<dbReference type="Proteomes" id="UP001174465">
    <property type="component" value="Unassembled WGS sequence"/>
</dbReference>
<accession>A0AAW7VJT3</accession>
<dbReference type="EMBL" id="JAUKZB010000037">
    <property type="protein sequence ID" value="MDO2733106.1"/>
    <property type="molecule type" value="Genomic_DNA"/>
</dbReference>